<dbReference type="EMBL" id="JBBCAQ010000006">
    <property type="protein sequence ID" value="KAK7603367.1"/>
    <property type="molecule type" value="Genomic_DNA"/>
</dbReference>
<gene>
    <name evidence="1" type="ORF">V9T40_003366</name>
</gene>
<comment type="caution">
    <text evidence="1">The sequence shown here is derived from an EMBL/GenBank/DDBJ whole genome shotgun (WGS) entry which is preliminary data.</text>
</comment>
<evidence type="ECO:0000313" key="1">
    <source>
        <dbReference type="EMBL" id="KAK7603367.1"/>
    </source>
</evidence>
<organism evidence="1 2">
    <name type="scientific">Parthenolecanium corni</name>
    <dbReference type="NCBI Taxonomy" id="536013"/>
    <lineage>
        <taxon>Eukaryota</taxon>
        <taxon>Metazoa</taxon>
        <taxon>Ecdysozoa</taxon>
        <taxon>Arthropoda</taxon>
        <taxon>Hexapoda</taxon>
        <taxon>Insecta</taxon>
        <taxon>Pterygota</taxon>
        <taxon>Neoptera</taxon>
        <taxon>Paraneoptera</taxon>
        <taxon>Hemiptera</taxon>
        <taxon>Sternorrhyncha</taxon>
        <taxon>Coccoidea</taxon>
        <taxon>Coccidae</taxon>
        <taxon>Parthenolecanium</taxon>
    </lineage>
</organism>
<name>A0AAN9TR48_9HEMI</name>
<dbReference type="Proteomes" id="UP001367676">
    <property type="component" value="Unassembled WGS sequence"/>
</dbReference>
<reference evidence="1 2" key="1">
    <citation type="submission" date="2024-03" db="EMBL/GenBank/DDBJ databases">
        <title>Adaptation during the transition from Ophiocordyceps entomopathogen to insect associate is accompanied by gene loss and intensified selection.</title>
        <authorList>
            <person name="Ward C.M."/>
            <person name="Onetto C.A."/>
            <person name="Borneman A.R."/>
        </authorList>
    </citation>
    <scope>NUCLEOTIDE SEQUENCE [LARGE SCALE GENOMIC DNA]</scope>
    <source>
        <strain evidence="1">AWRI1</strain>
        <tissue evidence="1">Single Adult Female</tissue>
    </source>
</reference>
<proteinExistence type="predicted"/>
<sequence>MFASPLPFAAVAVLNKKKYILYRRPVNEYYERLIQSVKGAIERTYGNLIMFYRQFENSIIEIESVVNTRPLNYLDKSHDGPIETPADFFSLTFAAIPINAEIEANDDLLTQMWKSSQRRPEQFWKDWSDHYLAALRDRDDQLKGRVQNSQEAPNPGDIVLMIDPSQKAGRTEFCSSTIEATTQVCVPVDKGNLNVIVAMALGTRVLTVPTIDSLGMENDPIQALKAVASVLSDLNLIGMIIILGEEVFLEEDEEVDMLVVEEEGDLDH</sequence>
<protein>
    <submittedName>
        <fullName evidence="1">Uncharacterized protein</fullName>
    </submittedName>
</protein>
<keyword evidence="2" id="KW-1185">Reference proteome</keyword>
<evidence type="ECO:0000313" key="2">
    <source>
        <dbReference type="Proteomes" id="UP001367676"/>
    </source>
</evidence>
<accession>A0AAN9TR48</accession>
<dbReference type="AlphaFoldDB" id="A0AAN9TR48"/>